<dbReference type="UniPathway" id="UPA01014"/>
<dbReference type="PANTHER" id="PTHR43586">
    <property type="entry name" value="CYSTEINE DESULFURASE"/>
    <property type="match status" value="1"/>
</dbReference>
<keyword evidence="7" id="KW-1185">Reference proteome</keyword>
<comment type="pathway">
    <text evidence="3">Amino-acid biosynthesis; ergothioneine biosynthesis.</text>
</comment>
<name>A0A1Q9LRT6_9PSEU</name>
<evidence type="ECO:0000256" key="4">
    <source>
        <dbReference type="RuleBase" id="RU004504"/>
    </source>
</evidence>
<evidence type="ECO:0000256" key="2">
    <source>
        <dbReference type="ARBA" id="ARBA00022898"/>
    </source>
</evidence>
<proteinExistence type="inferred from homology"/>
<dbReference type="EC" id="4.4.-.-" evidence="3"/>
<protein>
    <recommendedName>
        <fullName evidence="3">Probable hercynylcysteine sulfoxide lyase</fullName>
        <ecNumber evidence="3">4.4.-.-</ecNumber>
    </recommendedName>
</protein>
<reference evidence="6 7" key="1">
    <citation type="submission" date="2016-10" db="EMBL/GenBank/DDBJ databases">
        <title>The Draft Genome Sequence of Actinokineospora bangkokensis 44EHWT reveals the biosynthetic pathway of antifungal compounds Thailandins with unusual extender unit butylmalonyl-CoA.</title>
        <authorList>
            <person name="Greule A."/>
            <person name="Intra B."/>
            <person name="Flemming S."/>
            <person name="Rommel M.G."/>
            <person name="Panbangred W."/>
            <person name="Bechthold A."/>
        </authorList>
    </citation>
    <scope>NUCLEOTIDE SEQUENCE [LARGE SCALE GENOMIC DNA]</scope>
    <source>
        <strain evidence="6 7">44EHW</strain>
    </source>
</reference>
<feature type="domain" description="Aminotransferase class V" evidence="5">
    <location>
        <begin position="21"/>
        <end position="384"/>
    </location>
</feature>
<feature type="modified residue" description="N6-(pyridoxal phosphate)lysine" evidence="3">
    <location>
        <position position="215"/>
    </location>
</feature>
<keyword evidence="6" id="KW-0808">Transferase</keyword>
<dbReference type="InterPro" id="IPR027563">
    <property type="entry name" value="EgtE"/>
</dbReference>
<accession>A0A1Q9LRT6</accession>
<comment type="similarity">
    <text evidence="3">Belongs to the class-V pyridoxal-phosphate-dependent aminotransferase family. EgtE subfamily.</text>
</comment>
<dbReference type="InterPro" id="IPR015424">
    <property type="entry name" value="PyrdxlP-dep_Trfase"/>
</dbReference>
<dbReference type="InterPro" id="IPR000192">
    <property type="entry name" value="Aminotrans_V_dom"/>
</dbReference>
<dbReference type="PROSITE" id="PS00595">
    <property type="entry name" value="AA_TRANSFER_CLASS_5"/>
    <property type="match status" value="1"/>
</dbReference>
<sequence length="393" mass="41585">MTGPLDLDRLRADTPGCLDHVFLDSAGSSLPPTPVLDVVHAHLRREAEVGGYRAHDERLDDLEAGYGVVAELLGCVPGDVAFTESATRSWLTAVDSVPLAAGDRVLVTEAEYAGNAIPLLTLAERTGFTVEAVPSDGTGAVDVDALTGLLDERVKLVSLVHVPTNGGLVNPVREVVDAAHAVGALVLLDACQSLGQLPLDVRAMGVDMLSATGRKWLRGPRGTGVLVVPEHVRARLRPRLVDLHSGEWTGTSQVELRADARVFELWEHSAASRLGFIAAARYALDLGVDRIAAAVSDRAERLRAGLRSVPGVRVRDLGTTRSGLVTFTVDGVAADAVRDGLRARGVTTTVSRLGSTRLDMTRRGLDELVRASPHCFVSPEQVDAAVAAVARLA</sequence>
<dbReference type="Pfam" id="PF00266">
    <property type="entry name" value="Aminotran_5"/>
    <property type="match status" value="1"/>
</dbReference>
<evidence type="ECO:0000313" key="6">
    <source>
        <dbReference type="EMBL" id="OLR94711.1"/>
    </source>
</evidence>
<dbReference type="AlphaFoldDB" id="A0A1Q9LRT6"/>
<comment type="catalytic activity">
    <reaction evidence="3">
        <text>S-(hercyn-2-yl)-L-cysteine S-oxide + AH2 + H(+) = ergothioneine + pyruvate + A + NH4(+)</text>
        <dbReference type="Rhea" id="RHEA:42688"/>
        <dbReference type="ChEBI" id="CHEBI:13193"/>
        <dbReference type="ChEBI" id="CHEBI:15361"/>
        <dbReference type="ChEBI" id="CHEBI:15378"/>
        <dbReference type="ChEBI" id="CHEBI:17499"/>
        <dbReference type="ChEBI" id="CHEBI:28938"/>
        <dbReference type="ChEBI" id="CHEBI:82706"/>
        <dbReference type="ChEBI" id="CHEBI:134344"/>
    </reaction>
</comment>
<dbReference type="GO" id="GO:1990411">
    <property type="term" value="F:hercynylcysteine sulfoxide lyase activity (ergothioneine-forming)"/>
    <property type="evidence" value="ECO:0007669"/>
    <property type="project" value="RHEA"/>
</dbReference>
<dbReference type="STRING" id="1193682.BJP25_10605"/>
<dbReference type="Gene3D" id="3.90.1150.10">
    <property type="entry name" value="Aspartate Aminotransferase, domain 1"/>
    <property type="match status" value="1"/>
</dbReference>
<dbReference type="Gene3D" id="3.40.640.10">
    <property type="entry name" value="Type I PLP-dependent aspartate aminotransferase-like (Major domain)"/>
    <property type="match status" value="1"/>
</dbReference>
<dbReference type="HAMAP" id="MF_02038">
    <property type="entry name" value="EgtE"/>
    <property type="match status" value="1"/>
</dbReference>
<dbReference type="InterPro" id="IPR020578">
    <property type="entry name" value="Aminotrans_V_PyrdxlP_BS"/>
</dbReference>
<organism evidence="6 7">
    <name type="scientific">Actinokineospora bangkokensis</name>
    <dbReference type="NCBI Taxonomy" id="1193682"/>
    <lineage>
        <taxon>Bacteria</taxon>
        <taxon>Bacillati</taxon>
        <taxon>Actinomycetota</taxon>
        <taxon>Actinomycetes</taxon>
        <taxon>Pseudonocardiales</taxon>
        <taxon>Pseudonocardiaceae</taxon>
        <taxon>Actinokineospora</taxon>
    </lineage>
</organism>
<dbReference type="EMBL" id="MKQR01000007">
    <property type="protein sequence ID" value="OLR94711.1"/>
    <property type="molecule type" value="Genomic_DNA"/>
</dbReference>
<keyword evidence="2 3" id="KW-0663">Pyridoxal phosphate</keyword>
<evidence type="ECO:0000313" key="7">
    <source>
        <dbReference type="Proteomes" id="UP000186040"/>
    </source>
</evidence>
<dbReference type="InterPro" id="IPR015421">
    <property type="entry name" value="PyrdxlP-dep_Trfase_major"/>
</dbReference>
<dbReference type="SUPFAM" id="SSF53383">
    <property type="entry name" value="PLP-dependent transferases"/>
    <property type="match status" value="1"/>
</dbReference>
<evidence type="ECO:0000256" key="3">
    <source>
        <dbReference type="HAMAP-Rule" id="MF_02038"/>
    </source>
</evidence>
<gene>
    <name evidence="3" type="primary">egtE</name>
    <name evidence="6" type="ORF">BJP25_10605</name>
</gene>
<dbReference type="Proteomes" id="UP000186040">
    <property type="component" value="Unassembled WGS sequence"/>
</dbReference>
<keyword evidence="6" id="KW-0032">Aminotransferase</keyword>
<keyword evidence="3" id="KW-0456">Lyase</keyword>
<comment type="caution">
    <text evidence="6">The sequence shown here is derived from an EMBL/GenBank/DDBJ whole genome shotgun (WGS) entry which is preliminary data.</text>
</comment>
<dbReference type="PANTHER" id="PTHR43586:SF24">
    <property type="entry name" value="BLR4730 PROTEIN"/>
    <property type="match status" value="1"/>
</dbReference>
<comment type="function">
    <text evidence="3">Probably catalyzes the conversion of hercynylcysteine sulfoxide to ergothioneine.</text>
</comment>
<evidence type="ECO:0000256" key="1">
    <source>
        <dbReference type="ARBA" id="ARBA00001933"/>
    </source>
</evidence>
<dbReference type="GO" id="GO:0008483">
    <property type="term" value="F:transaminase activity"/>
    <property type="evidence" value="ECO:0007669"/>
    <property type="project" value="UniProtKB-KW"/>
</dbReference>
<comment type="cofactor">
    <cofactor evidence="1 3 4">
        <name>pyridoxal 5'-phosphate</name>
        <dbReference type="ChEBI" id="CHEBI:597326"/>
    </cofactor>
</comment>
<dbReference type="InterPro" id="IPR015422">
    <property type="entry name" value="PyrdxlP-dep_Trfase_small"/>
</dbReference>
<evidence type="ECO:0000259" key="5">
    <source>
        <dbReference type="Pfam" id="PF00266"/>
    </source>
</evidence>